<dbReference type="RefSeq" id="WP_112783296.1">
    <property type="nucleotide sequence ID" value="NZ_CP030041.1"/>
</dbReference>
<feature type="transmembrane region" description="Helical" evidence="1">
    <location>
        <begin position="7"/>
        <end position="29"/>
    </location>
</feature>
<keyword evidence="1" id="KW-0812">Transmembrane</keyword>
<evidence type="ECO:0000313" key="3">
    <source>
        <dbReference type="Proteomes" id="UP000248688"/>
    </source>
</evidence>
<dbReference type="KEGG" id="est:DN752_07075"/>
<keyword evidence="1" id="KW-0472">Membrane</keyword>
<protein>
    <submittedName>
        <fullName evidence="2">Uncharacterized protein</fullName>
    </submittedName>
</protein>
<sequence>MEYIVELLKIILPAGLVIYGMYLVVVSFLSKDRESKLVELKTQNTKVVLPIRLQAGERLCLLLERLTPNNLVRRVNDQSYSARELHGLLLQEIREEYNHNLSQQVYFSDDTWESVKSAVEGVITLVNSSMQDVNPDDKGMDLAKRIFQRSLDQKNDGISFALKKVKSEIRVYF</sequence>
<keyword evidence="3" id="KW-1185">Reference proteome</keyword>
<dbReference type="Pfam" id="PF25589">
    <property type="entry name" value="DUF7935"/>
    <property type="match status" value="1"/>
</dbReference>
<organism evidence="2 3">
    <name type="scientific">Echinicola strongylocentroti</name>
    <dbReference type="NCBI Taxonomy" id="1795355"/>
    <lineage>
        <taxon>Bacteria</taxon>
        <taxon>Pseudomonadati</taxon>
        <taxon>Bacteroidota</taxon>
        <taxon>Cytophagia</taxon>
        <taxon>Cytophagales</taxon>
        <taxon>Cyclobacteriaceae</taxon>
        <taxon>Echinicola</taxon>
    </lineage>
</organism>
<keyword evidence="1" id="KW-1133">Transmembrane helix</keyword>
<dbReference type="InterPro" id="IPR057695">
    <property type="entry name" value="DUF7935"/>
</dbReference>
<name>A0A2Z4IGQ3_9BACT</name>
<accession>A0A2Z4IGQ3</accession>
<proteinExistence type="predicted"/>
<dbReference type="Proteomes" id="UP000248688">
    <property type="component" value="Chromosome"/>
</dbReference>
<gene>
    <name evidence="2" type="ORF">DN752_07075</name>
</gene>
<dbReference type="EMBL" id="CP030041">
    <property type="protein sequence ID" value="AWW29899.1"/>
    <property type="molecule type" value="Genomic_DNA"/>
</dbReference>
<dbReference type="OrthoDB" id="1493032at2"/>
<dbReference type="AlphaFoldDB" id="A0A2Z4IGQ3"/>
<evidence type="ECO:0000256" key="1">
    <source>
        <dbReference type="SAM" id="Phobius"/>
    </source>
</evidence>
<evidence type="ECO:0000313" key="2">
    <source>
        <dbReference type="EMBL" id="AWW29899.1"/>
    </source>
</evidence>
<reference evidence="2 3" key="1">
    <citation type="submission" date="2018-06" db="EMBL/GenBank/DDBJ databases">
        <title>Echinicola strongylocentroti sp. nov., isolated from a sea urchin Strongylocentrotus intermedius.</title>
        <authorList>
            <person name="Bae S.S."/>
        </authorList>
    </citation>
    <scope>NUCLEOTIDE SEQUENCE [LARGE SCALE GENOMIC DNA]</scope>
    <source>
        <strain evidence="2 3">MEBiC08714</strain>
    </source>
</reference>